<sequence length="189" mass="21461">MGESSVILGMKIIRDDNSLMLTQEHYVERILKKFDNFDVVPVSTPYDASSQLKKAKGDVVDQNKYARIIGSLMHLMNFTRPDIAYAVCRLSRYTQNLSQDHWNALVRVMKYFLRTMNYGIKYSGFPIVLEGYNDANWIFDSNETKSTSGYVFTLVGGVVAWKSAKQTIIARSTMESEFVALELAGNEAE</sequence>
<protein>
    <submittedName>
        <fullName evidence="2">Secreted RxLR effector protein 161-like</fullName>
    </submittedName>
</protein>
<reference evidence="1" key="1">
    <citation type="journal article" date="2014" name="Nat. Commun.">
        <title>The tobacco genome sequence and its comparison with those of tomato and potato.</title>
        <authorList>
            <person name="Sierro N."/>
            <person name="Battey J.N."/>
            <person name="Ouadi S."/>
            <person name="Bakaher N."/>
            <person name="Bovet L."/>
            <person name="Willig A."/>
            <person name="Goepfert S."/>
            <person name="Peitsch M.C."/>
            <person name="Ivanov N.V."/>
        </authorList>
    </citation>
    <scope>NUCLEOTIDE SEQUENCE [LARGE SCALE GENOMIC DNA]</scope>
</reference>
<name>A0AC58TXE2_TOBAC</name>
<evidence type="ECO:0000313" key="2">
    <source>
        <dbReference type="RefSeq" id="XP_075101889.1"/>
    </source>
</evidence>
<proteinExistence type="predicted"/>
<evidence type="ECO:0000313" key="1">
    <source>
        <dbReference type="Proteomes" id="UP000790787"/>
    </source>
</evidence>
<accession>A0AC58TXE2</accession>
<gene>
    <name evidence="2" type="primary">LOC142177313</name>
</gene>
<organism evidence="1 2">
    <name type="scientific">Nicotiana tabacum</name>
    <name type="common">Common tobacco</name>
    <dbReference type="NCBI Taxonomy" id="4097"/>
    <lineage>
        <taxon>Eukaryota</taxon>
        <taxon>Viridiplantae</taxon>
        <taxon>Streptophyta</taxon>
        <taxon>Embryophyta</taxon>
        <taxon>Tracheophyta</taxon>
        <taxon>Spermatophyta</taxon>
        <taxon>Magnoliopsida</taxon>
        <taxon>eudicotyledons</taxon>
        <taxon>Gunneridae</taxon>
        <taxon>Pentapetalae</taxon>
        <taxon>asterids</taxon>
        <taxon>lamiids</taxon>
        <taxon>Solanales</taxon>
        <taxon>Solanaceae</taxon>
        <taxon>Nicotianoideae</taxon>
        <taxon>Nicotianeae</taxon>
        <taxon>Nicotiana</taxon>
    </lineage>
</organism>
<dbReference type="Proteomes" id="UP000790787">
    <property type="component" value="Chromosome 23"/>
</dbReference>
<keyword evidence="1" id="KW-1185">Reference proteome</keyword>
<reference evidence="2" key="2">
    <citation type="submission" date="2025-08" db="UniProtKB">
        <authorList>
            <consortium name="RefSeq"/>
        </authorList>
    </citation>
    <scope>IDENTIFICATION</scope>
    <source>
        <tissue evidence="2">Leaf</tissue>
    </source>
</reference>
<dbReference type="RefSeq" id="XP_075101889.1">
    <property type="nucleotide sequence ID" value="XM_075245788.1"/>
</dbReference>